<evidence type="ECO:0000313" key="2">
    <source>
        <dbReference type="EMBL" id="MFD3003433.1"/>
    </source>
</evidence>
<sequence length="154" mass="17325">MKFWEFFRFELTYRVRSVSTWIYFFAFLGLSLLMVENVLVQEAKGSGNTGNNFHVNAPFLISFAMVFLSMIGMAVTAGLFSDAAVRDFQTRMYPLFFTAPVSKAAYLGGRFLGTFVINALLTMLLPLGLILGLQLLDLEPELLGPFRLEAFLQP</sequence>
<dbReference type="EMBL" id="JBHUOX010000029">
    <property type="protein sequence ID" value="MFD3003433.1"/>
    <property type="molecule type" value="Genomic_DNA"/>
</dbReference>
<organism evidence="2 3">
    <name type="scientific">Pontibacter toksunensis</name>
    <dbReference type="NCBI Taxonomy" id="1332631"/>
    <lineage>
        <taxon>Bacteria</taxon>
        <taxon>Pseudomonadati</taxon>
        <taxon>Bacteroidota</taxon>
        <taxon>Cytophagia</taxon>
        <taxon>Cytophagales</taxon>
        <taxon>Hymenobacteraceae</taxon>
        <taxon>Pontibacter</taxon>
    </lineage>
</organism>
<protein>
    <recommendedName>
        <fullName evidence="4">ABC transporter permease</fullName>
    </recommendedName>
</protein>
<reference evidence="3" key="1">
    <citation type="journal article" date="2019" name="Int. J. Syst. Evol. Microbiol.">
        <title>The Global Catalogue of Microorganisms (GCM) 10K type strain sequencing project: providing services to taxonomists for standard genome sequencing and annotation.</title>
        <authorList>
            <consortium name="The Broad Institute Genomics Platform"/>
            <consortium name="The Broad Institute Genome Sequencing Center for Infectious Disease"/>
            <person name="Wu L."/>
            <person name="Ma J."/>
        </authorList>
    </citation>
    <scope>NUCLEOTIDE SEQUENCE [LARGE SCALE GENOMIC DNA]</scope>
    <source>
        <strain evidence="3">KCTC 23984</strain>
    </source>
</reference>
<keyword evidence="1" id="KW-0472">Membrane</keyword>
<gene>
    <name evidence="2" type="ORF">ACFS7Z_23950</name>
</gene>
<dbReference type="Proteomes" id="UP001597641">
    <property type="component" value="Unassembled WGS sequence"/>
</dbReference>
<keyword evidence="3" id="KW-1185">Reference proteome</keyword>
<proteinExistence type="predicted"/>
<evidence type="ECO:0008006" key="4">
    <source>
        <dbReference type="Google" id="ProtNLM"/>
    </source>
</evidence>
<feature type="transmembrane region" description="Helical" evidence="1">
    <location>
        <begin position="59"/>
        <end position="80"/>
    </location>
</feature>
<evidence type="ECO:0000313" key="3">
    <source>
        <dbReference type="Proteomes" id="UP001597641"/>
    </source>
</evidence>
<keyword evidence="1" id="KW-1133">Transmembrane helix</keyword>
<comment type="caution">
    <text evidence="2">The sequence shown here is derived from an EMBL/GenBank/DDBJ whole genome shotgun (WGS) entry which is preliminary data.</text>
</comment>
<evidence type="ECO:0000256" key="1">
    <source>
        <dbReference type="SAM" id="Phobius"/>
    </source>
</evidence>
<feature type="transmembrane region" description="Helical" evidence="1">
    <location>
        <begin position="115"/>
        <end position="136"/>
    </location>
</feature>
<dbReference type="RefSeq" id="WP_377490815.1">
    <property type="nucleotide sequence ID" value="NZ_JBHUOX010000029.1"/>
</dbReference>
<name>A0ABW6C2D4_9BACT</name>
<accession>A0ABW6C2D4</accession>
<keyword evidence="1" id="KW-0812">Transmembrane</keyword>
<feature type="transmembrane region" description="Helical" evidence="1">
    <location>
        <begin position="21"/>
        <end position="39"/>
    </location>
</feature>